<reference evidence="2 3" key="1">
    <citation type="submission" date="2023-05" db="EMBL/GenBank/DDBJ databases">
        <title>Comparative genomics reveals the evidence of polycyclic aromatic hydrocarbons degradation in moderately halophilic genus Pontibacillus.</title>
        <authorList>
            <person name="Yang H."/>
            <person name="Qian Z."/>
        </authorList>
    </citation>
    <scope>NUCLEOTIDE SEQUENCE [LARGE SCALE GENOMIC DNA]</scope>
    <source>
        <strain evidence="3">HN14</strain>
    </source>
</reference>
<evidence type="ECO:0000313" key="3">
    <source>
        <dbReference type="Proteomes" id="UP001236652"/>
    </source>
</evidence>
<evidence type="ECO:0000256" key="1">
    <source>
        <dbReference type="SAM" id="Phobius"/>
    </source>
</evidence>
<dbReference type="RefSeq" id="WP_231415741.1">
    <property type="nucleotide sequence ID" value="NZ_CP126446.1"/>
</dbReference>
<keyword evidence="1" id="KW-1133">Transmembrane helix</keyword>
<dbReference type="Proteomes" id="UP001236652">
    <property type="component" value="Chromosome"/>
</dbReference>
<feature type="transmembrane region" description="Helical" evidence="1">
    <location>
        <begin position="34"/>
        <end position="52"/>
    </location>
</feature>
<proteinExistence type="predicted"/>
<feature type="transmembrane region" description="Helical" evidence="1">
    <location>
        <begin position="9"/>
        <end position="28"/>
    </location>
</feature>
<organism evidence="2 3">
    <name type="scientific">Pontibacillus chungwhensis</name>
    <dbReference type="NCBI Taxonomy" id="265426"/>
    <lineage>
        <taxon>Bacteria</taxon>
        <taxon>Bacillati</taxon>
        <taxon>Bacillota</taxon>
        <taxon>Bacilli</taxon>
        <taxon>Bacillales</taxon>
        <taxon>Bacillaceae</taxon>
        <taxon>Pontibacillus</taxon>
    </lineage>
</organism>
<protein>
    <submittedName>
        <fullName evidence="2">Uncharacterized protein</fullName>
    </submittedName>
</protein>
<gene>
    <name evidence="2" type="ORF">QNI29_07405</name>
</gene>
<keyword evidence="3" id="KW-1185">Reference proteome</keyword>
<accession>A0ABY8V4G0</accession>
<name>A0ABY8V4G0_9BACI</name>
<keyword evidence="1" id="KW-0472">Membrane</keyword>
<keyword evidence="1" id="KW-0812">Transmembrane</keyword>
<evidence type="ECO:0000313" key="2">
    <source>
        <dbReference type="EMBL" id="WIF99474.1"/>
    </source>
</evidence>
<sequence length="65" mass="7704">MSLRSWSKVFLILAFVHLGTVVVMKLINVTENDYFHHSYLLTFLLLSGYYLLDIIHNIKLNRNKH</sequence>
<dbReference type="EMBL" id="CP126446">
    <property type="protein sequence ID" value="WIF99474.1"/>
    <property type="molecule type" value="Genomic_DNA"/>
</dbReference>